<dbReference type="EMBL" id="QFGA01000002">
    <property type="protein sequence ID" value="TEB06090.1"/>
    <property type="molecule type" value="Genomic_DNA"/>
</dbReference>
<evidence type="ECO:0000256" key="2">
    <source>
        <dbReference type="SAM" id="Coils"/>
    </source>
</evidence>
<sequence length="372" mass="39205">MKRLTVLAILLLIALVLGGCGKKTTPEEEVLLPVEITKAQVADLAHTLNTSGEIMPGAEAAVAPKVSGRVTAVHVKVGDRVSKGQVLFELDATEALNAKTLSEAGVGVARAGLHKAEQEVTDAQLNYDRIKALYEAQTVSKTQFEQAESKLNNALIGKQLAEEQLIQSQATYQNALENCNNFTVASPLTGLIASVSIENGEMAGPQATALTIVQLDTVKVKVPLSENVVVSIKPGVEVPVIINSLNKTVTGTVVSVAPQADSSTRAFPVEIQVNNDQGDLKAGMVAQLDLETGISKGAITLPVDAVLERNGQFYVYAVEDGKAKEITVKKGVSTGDLVEITEGIQEGQEIIVKGNHLVTDGQAVEVVNSERG</sequence>
<dbReference type="GO" id="GO:1990281">
    <property type="term" value="C:efflux pump complex"/>
    <property type="evidence" value="ECO:0007669"/>
    <property type="project" value="TreeGrafter"/>
</dbReference>
<proteinExistence type="inferred from homology"/>
<feature type="domain" description="YknX-like C-terminal permuted SH3-like" evidence="5">
    <location>
        <begin position="298"/>
        <end position="366"/>
    </location>
</feature>
<dbReference type="InterPro" id="IPR058792">
    <property type="entry name" value="Beta-barrel_RND_2"/>
</dbReference>
<dbReference type="Pfam" id="PF25954">
    <property type="entry name" value="Beta-barrel_RND_2"/>
    <property type="match status" value="1"/>
</dbReference>
<protein>
    <submittedName>
        <fullName evidence="6">Macrolide export protein MacA</fullName>
    </submittedName>
</protein>
<dbReference type="RefSeq" id="WP_190258706.1">
    <property type="nucleotide sequence ID" value="NZ_QFGA01000002.1"/>
</dbReference>
<evidence type="ECO:0000313" key="7">
    <source>
        <dbReference type="Proteomes" id="UP000298324"/>
    </source>
</evidence>
<comment type="caution">
    <text evidence="6">The sequence shown here is derived from an EMBL/GenBank/DDBJ whole genome shotgun (WGS) entry which is preliminary data.</text>
</comment>
<evidence type="ECO:0000313" key="6">
    <source>
        <dbReference type="EMBL" id="TEB06090.1"/>
    </source>
</evidence>
<keyword evidence="2" id="KW-0175">Coiled coil</keyword>
<comment type="similarity">
    <text evidence="1">Belongs to the membrane fusion protein (MFP) (TC 8.A.1) family.</text>
</comment>
<dbReference type="GO" id="GO:0015562">
    <property type="term" value="F:efflux transmembrane transporter activity"/>
    <property type="evidence" value="ECO:0007669"/>
    <property type="project" value="TreeGrafter"/>
</dbReference>
<dbReference type="Gene3D" id="1.10.287.470">
    <property type="entry name" value="Helix hairpin bin"/>
    <property type="match status" value="1"/>
</dbReference>
<evidence type="ECO:0000259" key="4">
    <source>
        <dbReference type="Pfam" id="PF25973"/>
    </source>
</evidence>
<evidence type="ECO:0000259" key="5">
    <source>
        <dbReference type="Pfam" id="PF25989"/>
    </source>
</evidence>
<keyword evidence="7" id="KW-1185">Reference proteome</keyword>
<dbReference type="AlphaFoldDB" id="A0A4Y7RBK0"/>
<evidence type="ECO:0000259" key="3">
    <source>
        <dbReference type="Pfam" id="PF25954"/>
    </source>
</evidence>
<dbReference type="InterPro" id="IPR058637">
    <property type="entry name" value="YknX-like_C"/>
</dbReference>
<feature type="coiled-coil region" evidence="2">
    <location>
        <begin position="113"/>
        <end position="178"/>
    </location>
</feature>
<dbReference type="Pfam" id="PF25973">
    <property type="entry name" value="BSH_CzcB"/>
    <property type="match status" value="1"/>
</dbReference>
<dbReference type="InterPro" id="IPR006143">
    <property type="entry name" value="RND_pump_MFP"/>
</dbReference>
<feature type="domain" description="CusB-like beta-barrel" evidence="3">
    <location>
        <begin position="220"/>
        <end position="291"/>
    </location>
</feature>
<dbReference type="Gene3D" id="2.40.420.20">
    <property type="match status" value="1"/>
</dbReference>
<evidence type="ECO:0000256" key="1">
    <source>
        <dbReference type="ARBA" id="ARBA00009477"/>
    </source>
</evidence>
<dbReference type="PANTHER" id="PTHR30469">
    <property type="entry name" value="MULTIDRUG RESISTANCE PROTEIN MDTA"/>
    <property type="match status" value="1"/>
</dbReference>
<dbReference type="Gene3D" id="2.40.30.170">
    <property type="match status" value="1"/>
</dbReference>
<dbReference type="InterPro" id="IPR058647">
    <property type="entry name" value="BSH_CzcB-like"/>
</dbReference>
<dbReference type="PROSITE" id="PS51257">
    <property type="entry name" value="PROKAR_LIPOPROTEIN"/>
    <property type="match status" value="1"/>
</dbReference>
<dbReference type="Pfam" id="PF25989">
    <property type="entry name" value="YknX_C"/>
    <property type="match status" value="1"/>
</dbReference>
<feature type="domain" description="CzcB-like barrel-sandwich hybrid" evidence="4">
    <location>
        <begin position="60"/>
        <end position="212"/>
    </location>
</feature>
<organism evidence="6 7">
    <name type="scientific">Pelotomaculum schinkii</name>
    <dbReference type="NCBI Taxonomy" id="78350"/>
    <lineage>
        <taxon>Bacteria</taxon>
        <taxon>Bacillati</taxon>
        <taxon>Bacillota</taxon>
        <taxon>Clostridia</taxon>
        <taxon>Eubacteriales</taxon>
        <taxon>Desulfotomaculaceae</taxon>
        <taxon>Pelotomaculum</taxon>
    </lineage>
</organism>
<name>A0A4Y7RBK0_9FIRM</name>
<dbReference type="NCBIfam" id="TIGR01730">
    <property type="entry name" value="RND_mfp"/>
    <property type="match status" value="1"/>
</dbReference>
<dbReference type="PANTHER" id="PTHR30469:SF33">
    <property type="entry name" value="SLR1207 PROTEIN"/>
    <property type="match status" value="1"/>
</dbReference>
<dbReference type="SUPFAM" id="SSF111369">
    <property type="entry name" value="HlyD-like secretion proteins"/>
    <property type="match status" value="1"/>
</dbReference>
<reference evidence="6 7" key="1">
    <citation type="journal article" date="2018" name="Environ. Microbiol.">
        <title>Novel energy conservation strategies and behaviour of Pelotomaculum schinkii driving syntrophic propionate catabolism.</title>
        <authorList>
            <person name="Hidalgo-Ahumada C.A.P."/>
            <person name="Nobu M.K."/>
            <person name="Narihiro T."/>
            <person name="Tamaki H."/>
            <person name="Liu W.T."/>
            <person name="Kamagata Y."/>
            <person name="Stams A.J.M."/>
            <person name="Imachi H."/>
            <person name="Sousa D.Z."/>
        </authorList>
    </citation>
    <scope>NUCLEOTIDE SEQUENCE [LARGE SCALE GENOMIC DNA]</scope>
    <source>
        <strain evidence="6 7">HH</strain>
    </source>
</reference>
<accession>A0A4Y7RBK0</accession>
<gene>
    <name evidence="6" type="primary">macA_5</name>
    <name evidence="6" type="ORF">Psch_03132</name>
</gene>
<dbReference type="Proteomes" id="UP000298324">
    <property type="component" value="Unassembled WGS sequence"/>
</dbReference>
<dbReference type="Gene3D" id="2.40.50.100">
    <property type="match status" value="1"/>
</dbReference>